<dbReference type="eggNOG" id="COG3217">
    <property type="taxonomic scope" value="Bacteria"/>
</dbReference>
<comment type="caution">
    <text evidence="2">The sequence shown here is derived from an EMBL/GenBank/DDBJ whole genome shotgun (WGS) entry which is preliminary data.</text>
</comment>
<dbReference type="AlphaFoldDB" id="R8B1B5"/>
<reference evidence="2 3" key="1">
    <citation type="journal article" date="2013" name="Genome Announc.">
        <title>Draft Genome Sequence of the Moderately Halophilic Bacterium Marinobacter lipolyticus Strain SM19.</title>
        <authorList>
            <person name="Papke R.T."/>
            <person name="de la Haba R.R."/>
            <person name="Infante-Dominguez C."/>
            <person name="Perez D."/>
            <person name="Sanchez-Porro C."/>
            <person name="Lapierre P."/>
            <person name="Ventosa A."/>
        </authorList>
    </citation>
    <scope>NUCLEOTIDE SEQUENCE [LARGE SCALE GENOMIC DNA]</scope>
    <source>
        <strain evidence="2 3">SM19</strain>
    </source>
</reference>
<sequence>MRVHSLYIYPVKSLAGIPVPFFDMDDFGPAGDRRWMIVDSDRRFVTQRDYPMLARVHTALEGDCVRVSIPGEGDYLLQPGEEEARVLVWRDWVKAVYSAAEASEALSRFCGVDFRFVYMPDTAFRRVDAGRVTEERRVSFADGFPFLVTNLASLDELNSRLETPVEIRRFRPNIVVEGATAWSEDDWRQLMIGEQAFSLVKPCSRCVMTTVDPDTGVKGSDLQPLRTLGQYRRTVDGVIFGMNAIHEAPGTVRVGDPVINRTTG</sequence>
<name>R8B1B5_9GAMM</name>
<dbReference type="InterPro" id="IPR005302">
    <property type="entry name" value="MoCF_Sase_C"/>
</dbReference>
<dbReference type="SUPFAM" id="SSF141673">
    <property type="entry name" value="MOSC N-terminal domain-like"/>
    <property type="match status" value="1"/>
</dbReference>
<dbReference type="InterPro" id="IPR011037">
    <property type="entry name" value="Pyrv_Knase-like_insert_dom_sf"/>
</dbReference>
<dbReference type="PANTHER" id="PTHR14237:SF19">
    <property type="entry name" value="MITOCHONDRIAL AMIDOXIME REDUCING COMPONENT 1"/>
    <property type="match status" value="1"/>
</dbReference>
<organism evidence="2 3">
    <name type="scientific">Marinobacter lipolyticus SM19</name>
    <dbReference type="NCBI Taxonomy" id="1318628"/>
    <lineage>
        <taxon>Bacteria</taxon>
        <taxon>Pseudomonadati</taxon>
        <taxon>Pseudomonadota</taxon>
        <taxon>Gammaproteobacteria</taxon>
        <taxon>Pseudomonadales</taxon>
        <taxon>Marinobacteraceae</taxon>
        <taxon>Marinobacter</taxon>
    </lineage>
</organism>
<dbReference type="PANTHER" id="PTHR14237">
    <property type="entry name" value="MOLYBDOPTERIN COFACTOR SULFURASE MOSC"/>
    <property type="match status" value="1"/>
</dbReference>
<evidence type="ECO:0000259" key="1">
    <source>
        <dbReference type="PROSITE" id="PS51340"/>
    </source>
</evidence>
<dbReference type="GO" id="GO:0030170">
    <property type="term" value="F:pyridoxal phosphate binding"/>
    <property type="evidence" value="ECO:0007669"/>
    <property type="project" value="InterPro"/>
</dbReference>
<evidence type="ECO:0000313" key="3">
    <source>
        <dbReference type="Proteomes" id="UP000016540"/>
    </source>
</evidence>
<dbReference type="GO" id="GO:0003824">
    <property type="term" value="F:catalytic activity"/>
    <property type="evidence" value="ECO:0007669"/>
    <property type="project" value="InterPro"/>
</dbReference>
<keyword evidence="3" id="KW-1185">Reference proteome</keyword>
<dbReference type="GO" id="GO:0030151">
    <property type="term" value="F:molybdenum ion binding"/>
    <property type="evidence" value="ECO:0007669"/>
    <property type="project" value="InterPro"/>
</dbReference>
<feature type="domain" description="MOSC" evidence="1">
    <location>
        <begin position="122"/>
        <end position="261"/>
    </location>
</feature>
<dbReference type="Pfam" id="PF03473">
    <property type="entry name" value="MOSC"/>
    <property type="match status" value="1"/>
</dbReference>
<dbReference type="Proteomes" id="UP000016540">
    <property type="component" value="Unassembled WGS sequence"/>
</dbReference>
<dbReference type="STRING" id="1318628.MARLIPOL_06484"/>
<evidence type="ECO:0000313" key="2">
    <source>
        <dbReference type="EMBL" id="EON92376.1"/>
    </source>
</evidence>
<dbReference type="HOGENOM" id="CLU_028286_0_1_6"/>
<gene>
    <name evidence="2" type="ORF">MARLIPOL_06484</name>
</gene>
<dbReference type="InterPro" id="IPR005303">
    <property type="entry name" value="MOCOS_middle"/>
</dbReference>
<dbReference type="PROSITE" id="PS51340">
    <property type="entry name" value="MOSC"/>
    <property type="match status" value="1"/>
</dbReference>
<dbReference type="RefSeq" id="WP_012137302.1">
    <property type="nucleotide sequence ID" value="NZ_KE007317.1"/>
</dbReference>
<accession>R8B1B5</accession>
<dbReference type="SUPFAM" id="SSF50800">
    <property type="entry name" value="PK beta-barrel domain-like"/>
    <property type="match status" value="1"/>
</dbReference>
<dbReference type="EMBL" id="ASAD01000010">
    <property type="protein sequence ID" value="EON92376.1"/>
    <property type="molecule type" value="Genomic_DNA"/>
</dbReference>
<proteinExistence type="predicted"/>
<protein>
    <submittedName>
        <fullName evidence="2">MOSC domain-containing protein</fullName>
    </submittedName>
</protein>
<dbReference type="Pfam" id="PF03476">
    <property type="entry name" value="MOSC_N"/>
    <property type="match status" value="1"/>
</dbReference>
<dbReference type="PATRIC" id="fig|1318628.3.peg.1297"/>
<dbReference type="OrthoDB" id="581532at2"/>